<dbReference type="Proteomes" id="UP001239019">
    <property type="component" value="Unassembled WGS sequence"/>
</dbReference>
<protein>
    <recommendedName>
        <fullName evidence="4">DUF4760 domain-containing protein</fullName>
    </recommendedName>
</protein>
<keyword evidence="1" id="KW-0472">Membrane</keyword>
<evidence type="ECO:0000313" key="2">
    <source>
        <dbReference type="EMBL" id="MDQ2069924.1"/>
    </source>
</evidence>
<keyword evidence="3" id="KW-1185">Reference proteome</keyword>
<keyword evidence="1" id="KW-0812">Transmembrane</keyword>
<proteinExistence type="predicted"/>
<gene>
    <name evidence="2" type="ORF">RBH19_08565</name>
</gene>
<name>A0ABU0W7B6_9GAMM</name>
<sequence length="196" mass="21776">MDSHNTPASTKDWIFLGIGVLLIAFLVYAAFSFARLLFGFLGNVDPTVGAALIAGMFTVLVGIGSTLVTQYIIKVRQAEEAHREAKISLYKQCLELAAAHLAEDNPNVQGKKLSDKGVANEYFHFKTELLLRGSPKVIQALENFEDVTSEGGDSIRAVDDIYREIRRDIGLTNKGLRPKELAGIYVKNSDRKEWFR</sequence>
<evidence type="ECO:0008006" key="4">
    <source>
        <dbReference type="Google" id="ProtNLM"/>
    </source>
</evidence>
<evidence type="ECO:0000313" key="3">
    <source>
        <dbReference type="Proteomes" id="UP001239019"/>
    </source>
</evidence>
<organism evidence="2 3">
    <name type="scientific">Natronospira bacteriovora</name>
    <dbReference type="NCBI Taxonomy" id="3069753"/>
    <lineage>
        <taxon>Bacteria</taxon>
        <taxon>Pseudomonadati</taxon>
        <taxon>Pseudomonadota</taxon>
        <taxon>Gammaproteobacteria</taxon>
        <taxon>Natronospirales</taxon>
        <taxon>Natronospiraceae</taxon>
        <taxon>Natronospira</taxon>
    </lineage>
</organism>
<reference evidence="2 3" key="1">
    <citation type="submission" date="2023-08" db="EMBL/GenBank/DDBJ databases">
        <title>Whole-genome sequencing of halo(alkali)philic microorganisms from hypersaline lakes.</title>
        <authorList>
            <person name="Sorokin D.Y."/>
            <person name="Abbas B."/>
            <person name="Merkel A.Y."/>
        </authorList>
    </citation>
    <scope>NUCLEOTIDE SEQUENCE [LARGE SCALE GENOMIC DNA]</scope>
    <source>
        <strain evidence="2 3">AB-CW4</strain>
    </source>
</reference>
<feature type="transmembrane region" description="Helical" evidence="1">
    <location>
        <begin position="12"/>
        <end position="38"/>
    </location>
</feature>
<dbReference type="RefSeq" id="WP_306728417.1">
    <property type="nucleotide sequence ID" value="NZ_JAVDDT010000004.1"/>
</dbReference>
<feature type="transmembrane region" description="Helical" evidence="1">
    <location>
        <begin position="50"/>
        <end position="73"/>
    </location>
</feature>
<dbReference type="EMBL" id="JAVDDT010000004">
    <property type="protein sequence ID" value="MDQ2069924.1"/>
    <property type="molecule type" value="Genomic_DNA"/>
</dbReference>
<accession>A0ABU0W7B6</accession>
<evidence type="ECO:0000256" key="1">
    <source>
        <dbReference type="SAM" id="Phobius"/>
    </source>
</evidence>
<keyword evidence="1" id="KW-1133">Transmembrane helix</keyword>
<comment type="caution">
    <text evidence="2">The sequence shown here is derived from an EMBL/GenBank/DDBJ whole genome shotgun (WGS) entry which is preliminary data.</text>
</comment>